<dbReference type="Proteomes" id="UP000279968">
    <property type="component" value="Unassembled WGS sequence"/>
</dbReference>
<feature type="transmembrane region" description="Helical" evidence="2">
    <location>
        <begin position="431"/>
        <end position="449"/>
    </location>
</feature>
<keyword evidence="2" id="KW-0472">Membrane</keyword>
<evidence type="ECO:0008006" key="5">
    <source>
        <dbReference type="Google" id="ProtNLM"/>
    </source>
</evidence>
<feature type="region of interest" description="Disordered" evidence="1">
    <location>
        <begin position="36"/>
        <end position="145"/>
    </location>
</feature>
<gene>
    <name evidence="3" type="ORF">D7193_08410</name>
</gene>
<dbReference type="RefSeq" id="WP_120778706.1">
    <property type="nucleotide sequence ID" value="NZ_JBHLUP010000009.1"/>
</dbReference>
<dbReference type="OrthoDB" id="3405477at2"/>
<evidence type="ECO:0000256" key="1">
    <source>
        <dbReference type="SAM" id="MobiDB-lite"/>
    </source>
</evidence>
<evidence type="ECO:0000313" key="4">
    <source>
        <dbReference type="Proteomes" id="UP000279968"/>
    </source>
</evidence>
<organism evidence="3 4">
    <name type="scientific">Micromonospora costi</name>
    <dbReference type="NCBI Taxonomy" id="1530042"/>
    <lineage>
        <taxon>Bacteria</taxon>
        <taxon>Bacillati</taxon>
        <taxon>Actinomycetota</taxon>
        <taxon>Actinomycetes</taxon>
        <taxon>Micromonosporales</taxon>
        <taxon>Micromonosporaceae</taxon>
        <taxon>Micromonospora</taxon>
    </lineage>
</organism>
<feature type="region of interest" description="Disordered" evidence="1">
    <location>
        <begin position="460"/>
        <end position="486"/>
    </location>
</feature>
<keyword evidence="2" id="KW-0812">Transmembrane</keyword>
<comment type="caution">
    <text evidence="3">The sequence shown here is derived from an EMBL/GenBank/DDBJ whole genome shotgun (WGS) entry which is preliminary data.</text>
</comment>
<dbReference type="PRINTS" id="PR01217">
    <property type="entry name" value="PRICHEXTENSN"/>
</dbReference>
<accession>A0A3B0ADU3</accession>
<protein>
    <recommendedName>
        <fullName evidence="5">DUF11 domain-containing protein</fullName>
    </recommendedName>
</protein>
<name>A0A3B0ADU3_9ACTN</name>
<evidence type="ECO:0000313" key="3">
    <source>
        <dbReference type="EMBL" id="RKN58539.1"/>
    </source>
</evidence>
<keyword evidence="4" id="KW-1185">Reference proteome</keyword>
<dbReference type="AlphaFoldDB" id="A0A3B0ADU3"/>
<proteinExistence type="predicted"/>
<dbReference type="EMBL" id="RBAN01000001">
    <property type="protein sequence ID" value="RKN58539.1"/>
    <property type="molecule type" value="Genomic_DNA"/>
</dbReference>
<keyword evidence="2" id="KW-1133">Transmembrane helix</keyword>
<feature type="compositionally biased region" description="Low complexity" evidence="1">
    <location>
        <begin position="36"/>
        <end position="48"/>
    </location>
</feature>
<evidence type="ECO:0000256" key="2">
    <source>
        <dbReference type="SAM" id="Phobius"/>
    </source>
</evidence>
<feature type="compositionally biased region" description="Low complexity" evidence="1">
    <location>
        <begin position="111"/>
        <end position="123"/>
    </location>
</feature>
<sequence>MASVDVPPERARRRPVPALGVALALGVLVALAGPGWATAAGPEASPAAVVTEPGTDPGGETPTAEPTGPSPDPTTPPPTIDPPEETTPPPPTTTPPPPATTAPETPPPTTTVPTPATSRSTRPWTPPPPRPPASSAAPAPTPLGVRITTGDVRLGPGYWNAASTVTTLRVTVTNTGRTTERIRLSYRLPAGLTDAGTAGCAASGDRAYRCGEWTADAGDRFSTLVRVRVAGSAWQRMPLSGSVTVTASAPGVSGTARDNEGFAVLFPPGPPVPGITLQADEVAFDISGGASDLAVRLANTGTVDAAGRIDVVLPAGVSVPVPPAGCATVDPGRTRCDLGTVAAGRRADLRLPVEATPEAQRDAPLAGAVVGRLDPRNGRTRQVQMSFRITAAAALATPVAAGPLPTGSQGVLAADDVLPDPADGGSGRRTVMILIAASALLVVLALGLATTSLRRRLTEPLAEPSAAPGGDLRVGRADAGPDIGRR</sequence>
<reference evidence="3 4" key="1">
    <citation type="journal article" date="2015" name="Int. J. Syst. Evol. Microbiol.">
        <title>Micromonospora costi sp. nov., isolated from a leaf of Costus speciosus.</title>
        <authorList>
            <person name="Thawai C."/>
        </authorList>
    </citation>
    <scope>NUCLEOTIDE SEQUENCE [LARGE SCALE GENOMIC DNA]</scope>
    <source>
        <strain evidence="3 4">CS1-12</strain>
    </source>
</reference>
<feature type="compositionally biased region" description="Pro residues" evidence="1">
    <location>
        <begin position="68"/>
        <end position="110"/>
    </location>
</feature>